<dbReference type="RefSeq" id="WP_136141844.1">
    <property type="nucleotide sequence ID" value="NZ_CP039247.1"/>
</dbReference>
<feature type="compositionally biased region" description="Acidic residues" evidence="1">
    <location>
        <begin position="217"/>
        <end position="228"/>
    </location>
</feature>
<evidence type="ECO:0008006" key="5">
    <source>
        <dbReference type="Google" id="ProtNLM"/>
    </source>
</evidence>
<feature type="compositionally biased region" description="Low complexity" evidence="1">
    <location>
        <begin position="301"/>
        <end position="311"/>
    </location>
</feature>
<evidence type="ECO:0000256" key="2">
    <source>
        <dbReference type="SAM" id="Phobius"/>
    </source>
</evidence>
<dbReference type="InterPro" id="IPR011009">
    <property type="entry name" value="Kinase-like_dom_sf"/>
</dbReference>
<accession>A0A4V1CET5</accession>
<gene>
    <name evidence="3" type="ORF">CENDO_09870</name>
</gene>
<evidence type="ECO:0000313" key="4">
    <source>
        <dbReference type="Proteomes" id="UP000296352"/>
    </source>
</evidence>
<proteinExistence type="predicted"/>
<reference evidence="3 4" key="1">
    <citation type="submission" date="2019-04" db="EMBL/GenBank/DDBJ databases">
        <title>Corynebacterium endometrii sp. nov., isolated from the uterus of a cow with endometritis.</title>
        <authorList>
            <person name="Ballas P."/>
            <person name="Ruckert C."/>
            <person name="Wagener K."/>
            <person name="Drillich M."/>
            <person name="Kaempfer P."/>
            <person name="Busse H.-J."/>
            <person name="Ehling-Schulz M."/>
        </authorList>
    </citation>
    <scope>NUCLEOTIDE SEQUENCE [LARGE SCALE GENOMIC DNA]</scope>
    <source>
        <strain evidence="3 4">LMM-1653</strain>
    </source>
</reference>
<evidence type="ECO:0000313" key="3">
    <source>
        <dbReference type="EMBL" id="QCB29228.1"/>
    </source>
</evidence>
<dbReference type="AlphaFoldDB" id="A0A4V1CET5"/>
<dbReference type="Proteomes" id="UP000296352">
    <property type="component" value="Chromosome"/>
</dbReference>
<evidence type="ECO:0000256" key="1">
    <source>
        <dbReference type="SAM" id="MobiDB-lite"/>
    </source>
</evidence>
<keyword evidence="2" id="KW-0812">Transmembrane</keyword>
<dbReference type="EMBL" id="CP039247">
    <property type="protein sequence ID" value="QCB29228.1"/>
    <property type="molecule type" value="Genomic_DNA"/>
</dbReference>
<feature type="compositionally biased region" description="Polar residues" evidence="1">
    <location>
        <begin position="371"/>
        <end position="389"/>
    </location>
</feature>
<feature type="region of interest" description="Disordered" evidence="1">
    <location>
        <begin position="301"/>
        <end position="406"/>
    </location>
</feature>
<dbReference type="OrthoDB" id="4403000at2"/>
<feature type="compositionally biased region" description="Low complexity" evidence="1">
    <location>
        <begin position="390"/>
        <end position="406"/>
    </location>
</feature>
<dbReference type="KEGG" id="cee:CENDO_09870"/>
<dbReference type="SUPFAM" id="SSF56112">
    <property type="entry name" value="Protein kinase-like (PK-like)"/>
    <property type="match status" value="1"/>
</dbReference>
<feature type="transmembrane region" description="Helical" evidence="2">
    <location>
        <begin position="449"/>
        <end position="470"/>
    </location>
</feature>
<keyword evidence="2" id="KW-1133">Transmembrane helix</keyword>
<keyword evidence="2" id="KW-0472">Membrane</keyword>
<sequence>MSVFPQYFESAKSLKLLTVLNRTGLSTIFVVENQWTGKQLFLELFAPGAITDAEATADELSGLKHPSIAAYQSSGVSPEGQFYVLREAAPGQVLEPFFNSPAPWNQPLPPHSAHSVLNNLADAVNYLDKHGHGYAVENALNPAQVALSSDMASAQIISITPSELSTQSAAPADVFGFIASKLAPDFDAKAALSEKVQASKPAPGEQDYVFTSEDATELWTPEDSDEVDSPSPETTDAIGAAVATSEDPTEAWGPEDEMENTTEIPLVGDAAPEEDDNKDESHVPGVGAAAGLAGAASAGVGVGAGAAAVSGKDTTGVKQEAKEASDVAKSPATGPNSEDATDAFLEKSGEKNPYNTTDLRNAWATPEDADPNSSAFPDHNPSSEATTVIPQSRQSEQYPPQQYPQQQYLQQQYEPQAPQAYAPLSYEPQGYEPQDSEPVKPKKKGNKGLIITCVVLLLAAAGIAGGTFWYTSQYPSWNSNETSLANAYSGLVSERENQEGALGTACTSRQVRPGQLALIECRGDKVNYSVAYFSSVEEKEKALPDVEKVELSDGGCTIESYEQANANEPTFHMTAPGTQSAFIVWGPDAESSRLQLPLCAQ</sequence>
<protein>
    <recommendedName>
        <fullName evidence="5">Serine/threonine protein kinase</fullName>
    </recommendedName>
</protein>
<name>A0A4V1CET5_9CORY</name>
<organism evidence="3 4">
    <name type="scientific">Corynebacterium endometrii</name>
    <dbReference type="NCBI Taxonomy" id="2488819"/>
    <lineage>
        <taxon>Bacteria</taxon>
        <taxon>Bacillati</taxon>
        <taxon>Actinomycetota</taxon>
        <taxon>Actinomycetes</taxon>
        <taxon>Mycobacteriales</taxon>
        <taxon>Corynebacteriaceae</taxon>
        <taxon>Corynebacterium</taxon>
    </lineage>
</organism>
<feature type="region of interest" description="Disordered" evidence="1">
    <location>
        <begin position="217"/>
        <end position="236"/>
    </location>
</feature>
<keyword evidence="4" id="KW-1185">Reference proteome</keyword>